<accession>A0A0A9F8N1</accession>
<feature type="region of interest" description="Disordered" evidence="1">
    <location>
        <begin position="1"/>
        <end position="35"/>
    </location>
</feature>
<proteinExistence type="predicted"/>
<dbReference type="AlphaFoldDB" id="A0A0A9F8N1"/>
<evidence type="ECO:0000256" key="1">
    <source>
        <dbReference type="SAM" id="MobiDB-lite"/>
    </source>
</evidence>
<protein>
    <submittedName>
        <fullName evidence="2">Uncharacterized protein</fullName>
    </submittedName>
</protein>
<reference evidence="2" key="2">
    <citation type="journal article" date="2015" name="Data Brief">
        <title>Shoot transcriptome of the giant reed, Arundo donax.</title>
        <authorList>
            <person name="Barrero R.A."/>
            <person name="Guerrero F.D."/>
            <person name="Moolhuijzen P."/>
            <person name="Goolsby J.A."/>
            <person name="Tidwell J."/>
            <person name="Bellgard S.E."/>
            <person name="Bellgard M.I."/>
        </authorList>
    </citation>
    <scope>NUCLEOTIDE SEQUENCE</scope>
    <source>
        <tissue evidence="2">Shoot tissue taken approximately 20 cm above the soil surface</tissue>
    </source>
</reference>
<reference evidence="2" key="1">
    <citation type="submission" date="2014-09" db="EMBL/GenBank/DDBJ databases">
        <authorList>
            <person name="Magalhaes I.L.F."/>
            <person name="Oliveira U."/>
            <person name="Santos F.R."/>
            <person name="Vidigal T.H.D.A."/>
            <person name="Brescovit A.D."/>
            <person name="Santos A.J."/>
        </authorList>
    </citation>
    <scope>NUCLEOTIDE SEQUENCE</scope>
    <source>
        <tissue evidence="2">Shoot tissue taken approximately 20 cm above the soil surface</tissue>
    </source>
</reference>
<sequence length="35" mass="3622">MRVGSPRRVGLASTNRPRNDGVGGSRSHAAGSAWT</sequence>
<name>A0A0A9F8N1_ARUDO</name>
<organism evidence="2">
    <name type="scientific">Arundo donax</name>
    <name type="common">Giant reed</name>
    <name type="synonym">Donax arundinaceus</name>
    <dbReference type="NCBI Taxonomy" id="35708"/>
    <lineage>
        <taxon>Eukaryota</taxon>
        <taxon>Viridiplantae</taxon>
        <taxon>Streptophyta</taxon>
        <taxon>Embryophyta</taxon>
        <taxon>Tracheophyta</taxon>
        <taxon>Spermatophyta</taxon>
        <taxon>Magnoliopsida</taxon>
        <taxon>Liliopsida</taxon>
        <taxon>Poales</taxon>
        <taxon>Poaceae</taxon>
        <taxon>PACMAD clade</taxon>
        <taxon>Arundinoideae</taxon>
        <taxon>Arundineae</taxon>
        <taxon>Arundo</taxon>
    </lineage>
</organism>
<evidence type="ECO:0000313" key="2">
    <source>
        <dbReference type="EMBL" id="JAE06511.1"/>
    </source>
</evidence>
<dbReference type="EMBL" id="GBRH01191385">
    <property type="protein sequence ID" value="JAE06511.1"/>
    <property type="molecule type" value="Transcribed_RNA"/>
</dbReference>